<sequence>METGLNLFYTRMINNPLYILKLTGRISNSDLYFLSSYDENSLYIIPFENASFQRTTSKKSFINILRLKRTLINQESYFGFFCW</sequence>
<organism evidence="1">
    <name type="scientific">candidate division WOR-3 bacterium</name>
    <dbReference type="NCBI Taxonomy" id="2052148"/>
    <lineage>
        <taxon>Bacteria</taxon>
        <taxon>Bacteria division WOR-3</taxon>
    </lineage>
</organism>
<protein>
    <submittedName>
        <fullName evidence="1">Uncharacterized protein</fullName>
    </submittedName>
</protein>
<name>A0A7C4YA49_UNCW3</name>
<comment type="caution">
    <text evidence="1">The sequence shown here is derived from an EMBL/GenBank/DDBJ whole genome shotgun (WGS) entry which is preliminary data.</text>
</comment>
<evidence type="ECO:0000313" key="1">
    <source>
        <dbReference type="EMBL" id="HGW91944.1"/>
    </source>
</evidence>
<reference evidence="1" key="1">
    <citation type="journal article" date="2020" name="mSystems">
        <title>Genome- and Community-Level Interaction Insights into Carbon Utilization and Element Cycling Functions of Hydrothermarchaeota in Hydrothermal Sediment.</title>
        <authorList>
            <person name="Zhou Z."/>
            <person name="Liu Y."/>
            <person name="Xu W."/>
            <person name="Pan J."/>
            <person name="Luo Z.H."/>
            <person name="Li M."/>
        </authorList>
    </citation>
    <scope>NUCLEOTIDE SEQUENCE [LARGE SCALE GENOMIC DNA]</scope>
    <source>
        <strain evidence="1">SpSt-780</strain>
    </source>
</reference>
<proteinExistence type="predicted"/>
<gene>
    <name evidence="1" type="ORF">ENV67_05320</name>
</gene>
<dbReference type="AlphaFoldDB" id="A0A7C4YA49"/>
<dbReference type="EMBL" id="DTHG01000067">
    <property type="protein sequence ID" value="HGW91944.1"/>
    <property type="molecule type" value="Genomic_DNA"/>
</dbReference>
<accession>A0A7C4YA49</accession>